<dbReference type="Gene3D" id="3.90.79.10">
    <property type="entry name" value="Nucleoside Triphosphate Pyrophosphohydrolase"/>
    <property type="match status" value="1"/>
</dbReference>
<dbReference type="PANTHER" id="PTHR10885:SF0">
    <property type="entry name" value="ISOPENTENYL-DIPHOSPHATE DELTA-ISOMERASE"/>
    <property type="match status" value="1"/>
</dbReference>
<gene>
    <name evidence="3" type="primary">mutT</name>
    <name evidence="3" type="ORF">NCTC13150_01976</name>
</gene>
<dbReference type="Pfam" id="PF00293">
    <property type="entry name" value="NUDIX"/>
    <property type="match status" value="1"/>
</dbReference>
<name>A0A8H2R288_9FIRM</name>
<dbReference type="PROSITE" id="PS00893">
    <property type="entry name" value="NUDIX_BOX"/>
    <property type="match status" value="1"/>
</dbReference>
<dbReference type="EMBL" id="CAACYI010000001">
    <property type="protein sequence ID" value="VFB17383.1"/>
    <property type="molecule type" value="Genomic_DNA"/>
</dbReference>
<comment type="caution">
    <text evidence="3">The sequence shown here is derived from an EMBL/GenBank/DDBJ whole genome shotgun (WGS) entry which is preliminary data.</text>
</comment>
<proteinExistence type="predicted"/>
<reference evidence="3 4" key="1">
    <citation type="submission" date="2019-02" db="EMBL/GenBank/DDBJ databases">
        <authorList>
            <consortium name="Pathogen Informatics"/>
        </authorList>
    </citation>
    <scope>NUCLEOTIDE SEQUENCE [LARGE SCALE GENOMIC DNA]</scope>
    <source>
        <strain evidence="3 4">3012STDY7089603</strain>
    </source>
</reference>
<protein>
    <submittedName>
        <fullName evidence="3">8-oxo-dGTP diphosphatase</fullName>
        <ecNumber evidence="3">3.6.1.55</ecNumber>
    </submittedName>
</protein>
<sequence>MEMWKLYDGENKALGKIVPRGSQLEEGQYYRVVAAIIINQEGKILITRRSKNKANYPNYLECTCGTLGVDEDPKAGVQREIQEEVGLSPSLEDLEFLGILKQKNKFSYIYLLETQAQDQDLVLQEEEVADGAFYFKEDFLKKLQGQDYADPMKERLVWAYDFYIGRLS</sequence>
<dbReference type="GO" id="GO:0035539">
    <property type="term" value="F:8-oxo-7,8-dihydrodeoxyguanosine triphosphate pyrophosphatase activity"/>
    <property type="evidence" value="ECO:0007669"/>
    <property type="project" value="UniProtKB-EC"/>
</dbReference>
<accession>A0A8H2R288</accession>
<evidence type="ECO:0000313" key="3">
    <source>
        <dbReference type="EMBL" id="VFB17383.1"/>
    </source>
</evidence>
<dbReference type="RefSeq" id="WP_131749923.1">
    <property type="nucleotide sequence ID" value="NZ_CAACYI010000001.1"/>
</dbReference>
<dbReference type="InterPro" id="IPR020084">
    <property type="entry name" value="NUDIX_hydrolase_CS"/>
</dbReference>
<organism evidence="3 4">
    <name type="scientific">Urinicoccus massiliensis</name>
    <dbReference type="NCBI Taxonomy" id="1723382"/>
    <lineage>
        <taxon>Bacteria</taxon>
        <taxon>Bacillati</taxon>
        <taxon>Bacillota</taxon>
        <taxon>Tissierellia</taxon>
        <taxon>Tissierellales</taxon>
        <taxon>Peptoniphilaceae</taxon>
        <taxon>Urinicoccus</taxon>
    </lineage>
</organism>
<feature type="domain" description="Nudix hydrolase" evidence="2">
    <location>
        <begin position="28"/>
        <end position="161"/>
    </location>
</feature>
<evidence type="ECO:0000259" key="2">
    <source>
        <dbReference type="PROSITE" id="PS51462"/>
    </source>
</evidence>
<keyword evidence="4" id="KW-1185">Reference proteome</keyword>
<dbReference type="SUPFAM" id="SSF55811">
    <property type="entry name" value="Nudix"/>
    <property type="match status" value="1"/>
</dbReference>
<dbReference type="InterPro" id="IPR000086">
    <property type="entry name" value="NUDIX_hydrolase_dom"/>
</dbReference>
<dbReference type="PROSITE" id="PS51462">
    <property type="entry name" value="NUDIX"/>
    <property type="match status" value="1"/>
</dbReference>
<evidence type="ECO:0000256" key="1">
    <source>
        <dbReference type="ARBA" id="ARBA00022801"/>
    </source>
</evidence>
<evidence type="ECO:0000313" key="4">
    <source>
        <dbReference type="Proteomes" id="UP000377798"/>
    </source>
</evidence>
<dbReference type="EC" id="3.6.1.55" evidence="3"/>
<dbReference type="AlphaFoldDB" id="A0A8H2R288"/>
<keyword evidence="1 3" id="KW-0378">Hydrolase</keyword>
<dbReference type="Proteomes" id="UP000377798">
    <property type="component" value="Unassembled WGS sequence"/>
</dbReference>
<dbReference type="InterPro" id="IPR015797">
    <property type="entry name" value="NUDIX_hydrolase-like_dom_sf"/>
</dbReference>
<dbReference type="PANTHER" id="PTHR10885">
    <property type="entry name" value="ISOPENTENYL-DIPHOSPHATE DELTA-ISOMERASE"/>
    <property type="match status" value="1"/>
</dbReference>